<sequence>MHDHPSRQPLRLLSGIQYSMDSAGMSSMAHCIYQSSDDDSRPSSTVSDTNSRISSPETPSHQKSADPVLLHYNKLTGLDSSPTSRPCTHSTDRPNPRVSRPITGSSSHNPSAATARELKRSFRALSCHHQKLQQKHAELMKRCQEKDHQIACLNAQIGVLESELYLTRLAYSDDAFDPLQTSLNQYDIRPTGDAAGREQSSCDVAMTTP</sequence>
<dbReference type="RefSeq" id="XP_025430003.1">
    <property type="nucleotide sequence ID" value="XM_025580192.1"/>
</dbReference>
<protein>
    <submittedName>
        <fullName evidence="2">Uncharacterized protein</fullName>
    </submittedName>
</protein>
<name>A0A318Z9E1_9EURO</name>
<evidence type="ECO:0000313" key="2">
    <source>
        <dbReference type="EMBL" id="PYH44021.1"/>
    </source>
</evidence>
<proteinExistence type="predicted"/>
<feature type="region of interest" description="Disordered" evidence="1">
    <location>
        <begin position="33"/>
        <end position="115"/>
    </location>
</feature>
<dbReference type="Proteomes" id="UP000248349">
    <property type="component" value="Unassembled WGS sequence"/>
</dbReference>
<accession>A0A318Z9E1</accession>
<evidence type="ECO:0000256" key="1">
    <source>
        <dbReference type="SAM" id="MobiDB-lite"/>
    </source>
</evidence>
<keyword evidence="3" id="KW-1185">Reference proteome</keyword>
<evidence type="ECO:0000313" key="3">
    <source>
        <dbReference type="Proteomes" id="UP000248349"/>
    </source>
</evidence>
<feature type="compositionally biased region" description="Polar residues" evidence="1">
    <location>
        <begin position="198"/>
        <end position="209"/>
    </location>
</feature>
<feature type="compositionally biased region" description="Polar residues" evidence="1">
    <location>
        <begin position="78"/>
        <end position="89"/>
    </location>
</feature>
<organism evidence="2 3">
    <name type="scientific">Aspergillus saccharolyticus JOP 1030-1</name>
    <dbReference type="NCBI Taxonomy" id="1450539"/>
    <lineage>
        <taxon>Eukaryota</taxon>
        <taxon>Fungi</taxon>
        <taxon>Dikarya</taxon>
        <taxon>Ascomycota</taxon>
        <taxon>Pezizomycotina</taxon>
        <taxon>Eurotiomycetes</taxon>
        <taxon>Eurotiomycetidae</taxon>
        <taxon>Eurotiales</taxon>
        <taxon>Aspergillaceae</taxon>
        <taxon>Aspergillus</taxon>
        <taxon>Aspergillus subgen. Circumdati</taxon>
    </lineage>
</organism>
<dbReference type="EMBL" id="KZ821239">
    <property type="protein sequence ID" value="PYH44021.1"/>
    <property type="molecule type" value="Genomic_DNA"/>
</dbReference>
<dbReference type="GeneID" id="37081421"/>
<dbReference type="AlphaFoldDB" id="A0A318Z9E1"/>
<reference evidence="2 3" key="1">
    <citation type="submission" date="2016-12" db="EMBL/GenBank/DDBJ databases">
        <title>The genomes of Aspergillus section Nigri reveals drivers in fungal speciation.</title>
        <authorList>
            <consortium name="DOE Joint Genome Institute"/>
            <person name="Vesth T.C."/>
            <person name="Nybo J."/>
            <person name="Theobald S."/>
            <person name="Brandl J."/>
            <person name="Frisvad J.C."/>
            <person name="Nielsen K.F."/>
            <person name="Lyhne E.K."/>
            <person name="Kogle M.E."/>
            <person name="Kuo A."/>
            <person name="Riley R."/>
            <person name="Clum A."/>
            <person name="Nolan M."/>
            <person name="Lipzen A."/>
            <person name="Salamov A."/>
            <person name="Henrissat B."/>
            <person name="Wiebenga A."/>
            <person name="De Vries R.P."/>
            <person name="Grigoriev I.V."/>
            <person name="Mortensen U.H."/>
            <person name="Andersen M.R."/>
            <person name="Baker S.E."/>
        </authorList>
    </citation>
    <scope>NUCLEOTIDE SEQUENCE [LARGE SCALE GENOMIC DNA]</scope>
    <source>
        <strain evidence="2 3">JOP 1030-1</strain>
    </source>
</reference>
<gene>
    <name evidence="2" type="ORF">BP01DRAFT_87498</name>
</gene>
<dbReference type="OrthoDB" id="10496896at2759"/>
<feature type="compositionally biased region" description="Polar residues" evidence="1">
    <location>
        <begin position="42"/>
        <end position="62"/>
    </location>
</feature>
<feature type="region of interest" description="Disordered" evidence="1">
    <location>
        <begin position="190"/>
        <end position="209"/>
    </location>
</feature>
<feature type="compositionally biased region" description="Polar residues" evidence="1">
    <location>
        <begin position="102"/>
        <end position="112"/>
    </location>
</feature>